<dbReference type="Proteomes" id="UP000277766">
    <property type="component" value="Unassembled WGS sequence"/>
</dbReference>
<evidence type="ECO:0000313" key="3">
    <source>
        <dbReference type="Proteomes" id="UP000277766"/>
    </source>
</evidence>
<protein>
    <submittedName>
        <fullName evidence="2">DUF4388 domain-containing protein</fullName>
    </submittedName>
</protein>
<name>A0A431VYP5_9DEIO</name>
<gene>
    <name evidence="2" type="ORF">EJ104_05310</name>
</gene>
<feature type="domain" description="PatA-like N-terminal" evidence="1">
    <location>
        <begin position="3"/>
        <end position="102"/>
    </location>
</feature>
<dbReference type="PANTHER" id="PTHR36304:SF4">
    <property type="entry name" value="DUF4388 DOMAIN-CONTAINING PROTEIN"/>
    <property type="match status" value="1"/>
</dbReference>
<comment type="caution">
    <text evidence="2">The sequence shown here is derived from an EMBL/GenBank/DDBJ whole genome shotgun (WGS) entry which is preliminary data.</text>
</comment>
<dbReference type="EMBL" id="RXPE01000007">
    <property type="protein sequence ID" value="RTR28328.1"/>
    <property type="molecule type" value="Genomic_DNA"/>
</dbReference>
<dbReference type="RefSeq" id="WP_126351720.1">
    <property type="nucleotide sequence ID" value="NZ_CP086380.1"/>
</dbReference>
<dbReference type="InterPro" id="IPR025497">
    <property type="entry name" value="PatA-like_N"/>
</dbReference>
<reference evidence="2 3" key="1">
    <citation type="submission" date="2018-12" db="EMBL/GenBank/DDBJ databases">
        <title>Deinococcus radiophilus ATCC 27603 genome sequencing and assembly.</title>
        <authorList>
            <person name="Maclea K.S."/>
            <person name="Maynard C.R."/>
        </authorList>
    </citation>
    <scope>NUCLEOTIDE SEQUENCE [LARGE SCALE GENOMIC DNA]</scope>
    <source>
        <strain evidence="2 3">ATCC 27603</strain>
    </source>
</reference>
<dbReference type="PANTHER" id="PTHR36304">
    <property type="entry name" value="DOMAIN GTPASE-ACTIVATING PROTEIN, PUTATIVE-RELATED-RELATED"/>
    <property type="match status" value="1"/>
</dbReference>
<sequence>MIAGNFGVFPFLSVLQMLMSSGRTGLLEVRAELGTGQLWLHAGTIVHAQVGQLEGQSAMQLLTTIEDGTFEFHSDQAAPEQSLSLSGDLALRQLFQDTEAWKPLLAEYSDWNRVFRFGGAWTDRRLVTRQQFQVLRGVERGLTIGEMMDQSGQSPRLVLGSLQQFQRAGLIQPS</sequence>
<keyword evidence="3" id="KW-1185">Reference proteome</keyword>
<dbReference type="Pfam" id="PF14332">
    <property type="entry name" value="DUF4388"/>
    <property type="match status" value="1"/>
</dbReference>
<proteinExistence type="predicted"/>
<evidence type="ECO:0000259" key="1">
    <source>
        <dbReference type="Pfam" id="PF14332"/>
    </source>
</evidence>
<evidence type="ECO:0000313" key="2">
    <source>
        <dbReference type="EMBL" id="RTR28328.1"/>
    </source>
</evidence>
<dbReference type="AlphaFoldDB" id="A0A431VYP5"/>
<accession>A0A431VYP5</accession>
<dbReference type="OrthoDB" id="9809380at2"/>
<organism evidence="2 3">
    <name type="scientific">Deinococcus radiophilus</name>
    <dbReference type="NCBI Taxonomy" id="32062"/>
    <lineage>
        <taxon>Bacteria</taxon>
        <taxon>Thermotogati</taxon>
        <taxon>Deinococcota</taxon>
        <taxon>Deinococci</taxon>
        <taxon>Deinococcales</taxon>
        <taxon>Deinococcaceae</taxon>
        <taxon>Deinococcus</taxon>
    </lineage>
</organism>